<accession>A0A560CXH5</accession>
<reference evidence="1 2" key="1">
    <citation type="submission" date="2019-06" db="EMBL/GenBank/DDBJ databases">
        <title>Genomic Encyclopedia of Type Strains, Phase IV (KMG-V): Genome sequencing to study the core and pangenomes of soil and plant-associated prokaryotes.</title>
        <authorList>
            <person name="Whitman W."/>
        </authorList>
    </citation>
    <scope>NUCLEOTIDE SEQUENCE [LARGE SCALE GENOMIC DNA]</scope>
    <source>
        <strain evidence="1 2">BR 510</strain>
    </source>
</reference>
<evidence type="ECO:0000313" key="2">
    <source>
        <dbReference type="Proteomes" id="UP000319949"/>
    </source>
</evidence>
<evidence type="ECO:0000313" key="1">
    <source>
        <dbReference type="EMBL" id="TWA89557.1"/>
    </source>
</evidence>
<sequence>MTQIQTGQIWRHKKRGHLYEIVAIDAMIQLSSIGDDEVAEVLEGEDWIAYRPVDGYRLFFRMRDEFLDGRFEHSPHIRQPGEAE</sequence>
<dbReference type="Proteomes" id="UP000319949">
    <property type="component" value="Unassembled WGS sequence"/>
</dbReference>
<evidence type="ECO:0008006" key="3">
    <source>
        <dbReference type="Google" id="ProtNLM"/>
    </source>
</evidence>
<proteinExistence type="predicted"/>
<gene>
    <name evidence="1" type="ORF">FBZ96_11925</name>
</gene>
<keyword evidence="2" id="KW-1185">Reference proteome</keyword>
<dbReference type="RefSeq" id="WP_145670145.1">
    <property type="nucleotide sequence ID" value="NZ_VITK01000019.1"/>
</dbReference>
<dbReference type="EMBL" id="VITK01000019">
    <property type="protein sequence ID" value="TWA89557.1"/>
    <property type="molecule type" value="Genomic_DNA"/>
</dbReference>
<name>A0A560CXH5_9BRAD</name>
<organism evidence="1 2">
    <name type="scientific">Bradyrhizobium stylosanthis</name>
    <dbReference type="NCBI Taxonomy" id="1803665"/>
    <lineage>
        <taxon>Bacteria</taxon>
        <taxon>Pseudomonadati</taxon>
        <taxon>Pseudomonadota</taxon>
        <taxon>Alphaproteobacteria</taxon>
        <taxon>Hyphomicrobiales</taxon>
        <taxon>Nitrobacteraceae</taxon>
        <taxon>Bradyrhizobium</taxon>
    </lineage>
</organism>
<protein>
    <recommendedName>
        <fullName evidence="3">DUF1653 domain-containing protein</fullName>
    </recommendedName>
</protein>
<comment type="caution">
    <text evidence="1">The sequence shown here is derived from an EMBL/GenBank/DDBJ whole genome shotgun (WGS) entry which is preliminary data.</text>
</comment>
<dbReference type="AlphaFoldDB" id="A0A560CXH5"/>
<dbReference type="OrthoDB" id="7868888at2"/>